<reference evidence="3" key="1">
    <citation type="submission" date="2017-02" db="UniProtKB">
        <authorList>
            <consortium name="WormBaseParasite"/>
        </authorList>
    </citation>
    <scope>IDENTIFICATION</scope>
</reference>
<name>A0A0M3ITI0_ASCLU</name>
<organism evidence="2 3">
    <name type="scientific">Ascaris lumbricoides</name>
    <name type="common">Giant roundworm</name>
    <dbReference type="NCBI Taxonomy" id="6252"/>
    <lineage>
        <taxon>Eukaryota</taxon>
        <taxon>Metazoa</taxon>
        <taxon>Ecdysozoa</taxon>
        <taxon>Nematoda</taxon>
        <taxon>Chromadorea</taxon>
        <taxon>Rhabditida</taxon>
        <taxon>Spirurina</taxon>
        <taxon>Ascaridomorpha</taxon>
        <taxon>Ascaridoidea</taxon>
        <taxon>Ascarididae</taxon>
        <taxon>Ascaris</taxon>
    </lineage>
</organism>
<sequence>MEVVGQVQVPHGVMSDPNWNWGDTTGRPSDRTVYNQGWQQQPSTYANPTQQKQAGSNIEPPPAPGDYYRQHAPTYGVATYQGYSQPSGTNDFLMQQQQSDSFAAFGMQQVIVAIIVNKLRYRQAGSNIEPPPAPGDYYRQHAPTYGVATYQGYSQPSGTNDFLMQQQQSDSFAAFGMQQVIVAIIINKLRYRQAGSNIEPPPAPGDYYRQHAPTYGVATYQGYSQPSGTNDFLMQQQQSDSFAAFGMQQVIVAIIVNKLRYRQAGSNIEPPPAPGDYYRQHAPTYGVATYQGYSQPSGTNDFLMQQQQSDSFAAFGMQQDMFGVSSMGNFSQQIMADPMLSAAKQIGSQFAEQQKEKRAEMGERKFYGYFDLLFYDLKSEIIGVR</sequence>
<dbReference type="AlphaFoldDB" id="A0A0M3ITI0"/>
<feature type="compositionally biased region" description="Polar residues" evidence="1">
    <location>
        <begin position="17"/>
        <end position="56"/>
    </location>
</feature>
<evidence type="ECO:0000256" key="1">
    <source>
        <dbReference type="SAM" id="MobiDB-lite"/>
    </source>
</evidence>
<feature type="region of interest" description="Disordered" evidence="1">
    <location>
        <begin position="1"/>
        <end position="70"/>
    </location>
</feature>
<evidence type="ECO:0000313" key="3">
    <source>
        <dbReference type="WBParaSite" id="ALUE_0002205801-mRNA-1"/>
    </source>
</evidence>
<accession>A0A0M3ITI0</accession>
<evidence type="ECO:0000313" key="2">
    <source>
        <dbReference type="Proteomes" id="UP000036681"/>
    </source>
</evidence>
<protein>
    <submittedName>
        <fullName evidence="3">PUM-HD domain-containing protein</fullName>
    </submittedName>
</protein>
<dbReference type="Proteomes" id="UP000036681">
    <property type="component" value="Unplaced"/>
</dbReference>
<proteinExistence type="predicted"/>
<keyword evidence="2" id="KW-1185">Reference proteome</keyword>
<dbReference type="WBParaSite" id="ALUE_0002205801-mRNA-1">
    <property type="protein sequence ID" value="ALUE_0002205801-mRNA-1"/>
    <property type="gene ID" value="ALUE_0002205801"/>
</dbReference>